<dbReference type="Proteomes" id="UP001265746">
    <property type="component" value="Unassembled WGS sequence"/>
</dbReference>
<sequence>MPPSLPVAKCLGSIKQHNENGSTITATLLSDLRVQYPVAGEKRDVLSVTQAHAALDWLSGFHGFWWPRAKEFNRSSLVLPPLAEVRRDGQDATGKTVWLNGGYTYLATRRTEYNKLRNNPRAEWSKSITGYIDGKSFSIAEIVSAYLEPKLSGWEPIREYQTLIHGDVKSENLFTSVSGAEVAFYDFQYTGLGLGVCDLAKLFTCSIPLSMLVADSQIPHELKMQHGEKVLLKRYWTRLKETSGKEYDWAVFVQHWETALVDWLRFQASWGFWGNAEWLGARVRSILSDDEWRKELIDNADKAQLFGSR</sequence>
<proteinExistence type="predicted"/>
<name>A0AAD9S750_PHOAM</name>
<dbReference type="InterPro" id="IPR004119">
    <property type="entry name" value="EcKL"/>
</dbReference>
<dbReference type="Pfam" id="PF02958">
    <property type="entry name" value="EcKL"/>
    <property type="match status" value="1"/>
</dbReference>
<dbReference type="InterPro" id="IPR011009">
    <property type="entry name" value="Kinase-like_dom_sf"/>
</dbReference>
<evidence type="ECO:0008006" key="3">
    <source>
        <dbReference type="Google" id="ProtNLM"/>
    </source>
</evidence>
<evidence type="ECO:0000313" key="1">
    <source>
        <dbReference type="EMBL" id="KAK2599910.1"/>
    </source>
</evidence>
<protein>
    <recommendedName>
        <fullName evidence="3">Aminoglycoside phosphotransferase domain-containing protein</fullName>
    </recommendedName>
</protein>
<dbReference type="EMBL" id="JAUJFL010000007">
    <property type="protein sequence ID" value="KAK2599910.1"/>
    <property type="molecule type" value="Genomic_DNA"/>
</dbReference>
<dbReference type="SUPFAM" id="SSF56112">
    <property type="entry name" value="Protein kinase-like (PK-like)"/>
    <property type="match status" value="1"/>
</dbReference>
<evidence type="ECO:0000313" key="2">
    <source>
        <dbReference type="Proteomes" id="UP001265746"/>
    </source>
</evidence>
<organism evidence="1 2">
    <name type="scientific">Phomopsis amygdali</name>
    <name type="common">Fusicoccum amygdali</name>
    <dbReference type="NCBI Taxonomy" id="1214568"/>
    <lineage>
        <taxon>Eukaryota</taxon>
        <taxon>Fungi</taxon>
        <taxon>Dikarya</taxon>
        <taxon>Ascomycota</taxon>
        <taxon>Pezizomycotina</taxon>
        <taxon>Sordariomycetes</taxon>
        <taxon>Sordariomycetidae</taxon>
        <taxon>Diaporthales</taxon>
        <taxon>Diaporthaceae</taxon>
        <taxon>Diaporthe</taxon>
    </lineage>
</organism>
<dbReference type="AlphaFoldDB" id="A0AAD9S750"/>
<keyword evidence="2" id="KW-1185">Reference proteome</keyword>
<reference evidence="1" key="1">
    <citation type="submission" date="2023-06" db="EMBL/GenBank/DDBJ databases">
        <authorList>
            <person name="Noh H."/>
        </authorList>
    </citation>
    <scope>NUCLEOTIDE SEQUENCE</scope>
    <source>
        <strain evidence="1">DUCC20226</strain>
    </source>
</reference>
<accession>A0AAD9S750</accession>
<comment type="caution">
    <text evidence="1">The sequence shown here is derived from an EMBL/GenBank/DDBJ whole genome shotgun (WGS) entry which is preliminary data.</text>
</comment>
<gene>
    <name evidence="1" type="ORF">N8I77_011627</name>
</gene>
<dbReference type="Gene3D" id="3.90.1200.10">
    <property type="match status" value="1"/>
</dbReference>